<dbReference type="Proteomes" id="UP000053555">
    <property type="component" value="Unassembled WGS sequence"/>
</dbReference>
<protein>
    <recommendedName>
        <fullName evidence="2">Reverse transcriptase zinc-binding domain-containing protein</fullName>
    </recommendedName>
</protein>
<accession>A0A0B2R773</accession>
<gene>
    <name evidence="1" type="ORF">glysoja_047154</name>
</gene>
<sequence>PVTTEVWNACYGWINLSVVLPHSISDHFCQHHLVGVNRSKQIRWKVLWCAVVWMIWKTRNDITFNNYEFHLQNLLQGVLFHSKSWIKAYDDSFCYSFAQWSLNTGACILG</sequence>
<feature type="non-terminal residue" evidence="1">
    <location>
        <position position="110"/>
    </location>
</feature>
<dbReference type="AlphaFoldDB" id="A0A0B2R773"/>
<evidence type="ECO:0008006" key="2">
    <source>
        <dbReference type="Google" id="ProtNLM"/>
    </source>
</evidence>
<dbReference type="EMBL" id="KN651941">
    <property type="protein sequence ID" value="KHN30246.1"/>
    <property type="molecule type" value="Genomic_DNA"/>
</dbReference>
<feature type="non-terminal residue" evidence="1">
    <location>
        <position position="1"/>
    </location>
</feature>
<reference evidence="1" key="1">
    <citation type="submission" date="2014-07" db="EMBL/GenBank/DDBJ databases">
        <title>Identification of a novel salt tolerance gene in wild soybean by whole-genome sequencing.</title>
        <authorList>
            <person name="Lam H.-M."/>
            <person name="Qi X."/>
            <person name="Li M.-W."/>
            <person name="Liu X."/>
            <person name="Xie M."/>
            <person name="Ni M."/>
            <person name="Xu X."/>
        </authorList>
    </citation>
    <scope>NUCLEOTIDE SEQUENCE [LARGE SCALE GENOMIC DNA]</scope>
    <source>
        <tissue evidence="1">Root</tissue>
    </source>
</reference>
<organism evidence="1">
    <name type="scientific">Glycine soja</name>
    <name type="common">Wild soybean</name>
    <dbReference type="NCBI Taxonomy" id="3848"/>
    <lineage>
        <taxon>Eukaryota</taxon>
        <taxon>Viridiplantae</taxon>
        <taxon>Streptophyta</taxon>
        <taxon>Embryophyta</taxon>
        <taxon>Tracheophyta</taxon>
        <taxon>Spermatophyta</taxon>
        <taxon>Magnoliopsida</taxon>
        <taxon>eudicotyledons</taxon>
        <taxon>Gunneridae</taxon>
        <taxon>Pentapetalae</taxon>
        <taxon>rosids</taxon>
        <taxon>fabids</taxon>
        <taxon>Fabales</taxon>
        <taxon>Fabaceae</taxon>
        <taxon>Papilionoideae</taxon>
        <taxon>50 kb inversion clade</taxon>
        <taxon>NPAAA clade</taxon>
        <taxon>indigoferoid/millettioid clade</taxon>
        <taxon>Phaseoleae</taxon>
        <taxon>Glycine</taxon>
        <taxon>Glycine subgen. Soja</taxon>
    </lineage>
</organism>
<evidence type="ECO:0000313" key="1">
    <source>
        <dbReference type="EMBL" id="KHN30246.1"/>
    </source>
</evidence>
<proteinExistence type="predicted"/>
<name>A0A0B2R773_GLYSO</name>